<dbReference type="Proteomes" id="UP000076722">
    <property type="component" value="Unassembled WGS sequence"/>
</dbReference>
<dbReference type="AlphaFoldDB" id="A0A164TFH7"/>
<name>A0A164TFH7_9AGAM</name>
<proteinExistence type="predicted"/>
<keyword evidence="2" id="KW-1185">Reference proteome</keyword>
<reference evidence="1 2" key="1">
    <citation type="journal article" date="2016" name="Mol. Biol. Evol.">
        <title>Comparative Genomics of Early-Diverging Mushroom-Forming Fungi Provides Insights into the Origins of Lignocellulose Decay Capabilities.</title>
        <authorList>
            <person name="Nagy L.G."/>
            <person name="Riley R."/>
            <person name="Tritt A."/>
            <person name="Adam C."/>
            <person name="Daum C."/>
            <person name="Floudas D."/>
            <person name="Sun H."/>
            <person name="Yadav J.S."/>
            <person name="Pangilinan J."/>
            <person name="Larsson K.H."/>
            <person name="Matsuura K."/>
            <person name="Barry K."/>
            <person name="Labutti K."/>
            <person name="Kuo R."/>
            <person name="Ohm R.A."/>
            <person name="Bhattacharya S.S."/>
            <person name="Shirouzu T."/>
            <person name="Yoshinaga Y."/>
            <person name="Martin F.M."/>
            <person name="Grigoriev I.V."/>
            <person name="Hibbett D.S."/>
        </authorList>
    </citation>
    <scope>NUCLEOTIDE SEQUENCE [LARGE SCALE GENOMIC DNA]</scope>
    <source>
        <strain evidence="1 2">HHB9708</strain>
    </source>
</reference>
<accession>A0A164TFH7</accession>
<evidence type="ECO:0000313" key="1">
    <source>
        <dbReference type="EMBL" id="KZS92324.1"/>
    </source>
</evidence>
<evidence type="ECO:0000313" key="2">
    <source>
        <dbReference type="Proteomes" id="UP000076722"/>
    </source>
</evidence>
<protein>
    <submittedName>
        <fullName evidence="1">Uncharacterized protein</fullName>
    </submittedName>
</protein>
<dbReference type="EMBL" id="KV419410">
    <property type="protein sequence ID" value="KZS92324.1"/>
    <property type="molecule type" value="Genomic_DNA"/>
</dbReference>
<sequence>MPSALASSIAQPSPVPVAQIAESQQQSQRPQRVRRAPARLQDYIPLGLADSLHRFPMAMSRPRSRSRILKPSLSRRDYVYSFVGGRLFPIALRSPMNIDGNLHTSRTCIFLLRTPLPHVFTIAIAIAACDGEPASTLEQRLNNALKPFPKYSIFLIARHHGLDGGTNASNRGVLKLVKEVLHDPNFNGHDVPANLYRLRQRVIAFSLDQFSSSDGRRSGSVIIFIPLGKPKKKEAHFHWLSTM</sequence>
<organism evidence="1 2">
    <name type="scientific">Sistotremastrum niveocremeum HHB9708</name>
    <dbReference type="NCBI Taxonomy" id="1314777"/>
    <lineage>
        <taxon>Eukaryota</taxon>
        <taxon>Fungi</taxon>
        <taxon>Dikarya</taxon>
        <taxon>Basidiomycota</taxon>
        <taxon>Agaricomycotina</taxon>
        <taxon>Agaricomycetes</taxon>
        <taxon>Sistotremastrales</taxon>
        <taxon>Sistotremastraceae</taxon>
        <taxon>Sertulicium</taxon>
        <taxon>Sertulicium niveocremeum</taxon>
    </lineage>
</organism>
<gene>
    <name evidence="1" type="ORF">SISNIDRAFT_466738</name>
</gene>